<name>A0ABP5BBY7_9MICO</name>
<keyword evidence="4" id="KW-1185">Reference proteome</keyword>
<sequence>MSTTAAPGTAAGTTAAPSKDYATNQPAGVEPNGRLSFIHHVNFPTTDVDRTKEWYGRVFGLKHVPAKSNTRVLLLTRGNFDMHFTPTEEMDRMAPYHFAVEVDDWDGFLAHLDQQGVRHTRPVQRPENNSWFCYIHDPDHTMIEVVWHADRRPLDQREPGSRPGYAN</sequence>
<feature type="domain" description="VOC" evidence="2">
    <location>
        <begin position="37"/>
        <end position="148"/>
    </location>
</feature>
<feature type="compositionally biased region" description="Low complexity" evidence="1">
    <location>
        <begin position="1"/>
        <end position="17"/>
    </location>
</feature>
<dbReference type="RefSeq" id="WP_157415043.1">
    <property type="nucleotide sequence ID" value="NZ_BAAAMK010000001.1"/>
</dbReference>
<dbReference type="InterPro" id="IPR029068">
    <property type="entry name" value="Glyas_Bleomycin-R_OHBP_Dase"/>
</dbReference>
<evidence type="ECO:0000313" key="3">
    <source>
        <dbReference type="EMBL" id="GAA1940326.1"/>
    </source>
</evidence>
<dbReference type="CDD" id="cd06587">
    <property type="entry name" value="VOC"/>
    <property type="match status" value="1"/>
</dbReference>
<dbReference type="PROSITE" id="PS51819">
    <property type="entry name" value="VOC"/>
    <property type="match status" value="1"/>
</dbReference>
<reference evidence="4" key="1">
    <citation type="journal article" date="2019" name="Int. J. Syst. Evol. Microbiol.">
        <title>The Global Catalogue of Microorganisms (GCM) 10K type strain sequencing project: providing services to taxonomists for standard genome sequencing and annotation.</title>
        <authorList>
            <consortium name="The Broad Institute Genomics Platform"/>
            <consortium name="The Broad Institute Genome Sequencing Center for Infectious Disease"/>
            <person name="Wu L."/>
            <person name="Ma J."/>
        </authorList>
    </citation>
    <scope>NUCLEOTIDE SEQUENCE [LARGE SCALE GENOMIC DNA]</scope>
    <source>
        <strain evidence="4">JCM 13584</strain>
    </source>
</reference>
<dbReference type="Proteomes" id="UP001499954">
    <property type="component" value="Unassembled WGS sequence"/>
</dbReference>
<protein>
    <recommendedName>
        <fullName evidence="2">VOC domain-containing protein</fullName>
    </recommendedName>
</protein>
<evidence type="ECO:0000313" key="4">
    <source>
        <dbReference type="Proteomes" id="UP001499954"/>
    </source>
</evidence>
<evidence type="ECO:0000259" key="2">
    <source>
        <dbReference type="PROSITE" id="PS51819"/>
    </source>
</evidence>
<proteinExistence type="predicted"/>
<evidence type="ECO:0000256" key="1">
    <source>
        <dbReference type="SAM" id="MobiDB-lite"/>
    </source>
</evidence>
<dbReference type="InterPro" id="IPR037523">
    <property type="entry name" value="VOC_core"/>
</dbReference>
<feature type="region of interest" description="Disordered" evidence="1">
    <location>
        <begin position="1"/>
        <end position="28"/>
    </location>
</feature>
<dbReference type="Gene3D" id="3.10.180.10">
    <property type="entry name" value="2,3-Dihydroxybiphenyl 1,2-Dioxygenase, domain 1"/>
    <property type="match status" value="1"/>
</dbReference>
<accession>A0ABP5BBY7</accession>
<dbReference type="InterPro" id="IPR004360">
    <property type="entry name" value="Glyas_Fos-R_dOase_dom"/>
</dbReference>
<dbReference type="SUPFAM" id="SSF54593">
    <property type="entry name" value="Glyoxalase/Bleomycin resistance protein/Dihydroxybiphenyl dioxygenase"/>
    <property type="match status" value="1"/>
</dbReference>
<dbReference type="EMBL" id="BAAAMK010000001">
    <property type="protein sequence ID" value="GAA1940326.1"/>
    <property type="molecule type" value="Genomic_DNA"/>
</dbReference>
<comment type="caution">
    <text evidence="3">The sequence shown here is derived from an EMBL/GenBank/DDBJ whole genome shotgun (WGS) entry which is preliminary data.</text>
</comment>
<gene>
    <name evidence="3" type="ORF">GCM10009717_03350</name>
</gene>
<dbReference type="Pfam" id="PF00903">
    <property type="entry name" value="Glyoxalase"/>
    <property type="match status" value="1"/>
</dbReference>
<organism evidence="3 4">
    <name type="scientific">Agromyces allii</name>
    <dbReference type="NCBI Taxonomy" id="393607"/>
    <lineage>
        <taxon>Bacteria</taxon>
        <taxon>Bacillati</taxon>
        <taxon>Actinomycetota</taxon>
        <taxon>Actinomycetes</taxon>
        <taxon>Micrococcales</taxon>
        <taxon>Microbacteriaceae</taxon>
        <taxon>Agromyces</taxon>
    </lineage>
</organism>